<dbReference type="AlphaFoldDB" id="A0A1H4VSW9"/>
<sequence length="199" mass="21285">MLTPDLDKLAKLLAPVPAGTPAAWWITTDPIHLDEAQVFEAAHAQWVRDITVLAEEAGSSFEEVYTQSSLGVTRVAGFAPAGDGAPAPGWRLSVKLGLLVPSRRTAADRATGSSERFAALEREPRLGSYVTGIDSGMRAAGNYYGTQFYLRDGAIMAFLATAPEAADTIRSFHVAESWQRTALSVFHRLHEAGGETVAA</sequence>
<reference evidence="2" key="1">
    <citation type="submission" date="2016-10" db="EMBL/GenBank/DDBJ databases">
        <authorList>
            <person name="Varghese N."/>
            <person name="Submissions S."/>
        </authorList>
    </citation>
    <scope>NUCLEOTIDE SEQUENCE [LARGE SCALE GENOMIC DNA]</scope>
    <source>
        <strain evidence="2">DSM 44234</strain>
    </source>
</reference>
<evidence type="ECO:0000313" key="2">
    <source>
        <dbReference type="Proteomes" id="UP000182241"/>
    </source>
</evidence>
<dbReference type="Proteomes" id="UP000182241">
    <property type="component" value="Unassembled WGS sequence"/>
</dbReference>
<protein>
    <submittedName>
        <fullName evidence="1">Uncharacterized protein</fullName>
    </submittedName>
</protein>
<organism evidence="1 2">
    <name type="scientific">Tsukamurella tyrosinosolvens</name>
    <dbReference type="NCBI Taxonomy" id="57704"/>
    <lineage>
        <taxon>Bacteria</taxon>
        <taxon>Bacillati</taxon>
        <taxon>Actinomycetota</taxon>
        <taxon>Actinomycetes</taxon>
        <taxon>Mycobacteriales</taxon>
        <taxon>Tsukamurellaceae</taxon>
        <taxon>Tsukamurella</taxon>
    </lineage>
</organism>
<dbReference type="EMBL" id="FNSA01000003">
    <property type="protein sequence ID" value="SEC83364.1"/>
    <property type="molecule type" value="Genomic_DNA"/>
</dbReference>
<gene>
    <name evidence="1" type="ORF">SAMN04489793_3306</name>
</gene>
<keyword evidence="2" id="KW-1185">Reference proteome</keyword>
<evidence type="ECO:0000313" key="1">
    <source>
        <dbReference type="EMBL" id="SEC83364.1"/>
    </source>
</evidence>
<accession>A0A1H4VSW9</accession>
<proteinExistence type="predicted"/>
<dbReference type="RefSeq" id="WP_068742714.1">
    <property type="nucleotide sequence ID" value="NZ_FNSA01000003.1"/>
</dbReference>
<name>A0A1H4VSW9_TSUTY</name>
<dbReference type="STRING" id="57704.SAMN04489793_3306"/>